<evidence type="ECO:0000313" key="2">
    <source>
        <dbReference type="EMBL" id="SCY92745.1"/>
    </source>
</evidence>
<evidence type="ECO:0000256" key="1">
    <source>
        <dbReference type="SAM" id="Phobius"/>
    </source>
</evidence>
<name>A0A1G5JWL0_9BACL</name>
<keyword evidence="1" id="KW-1133">Transmembrane helix</keyword>
<keyword evidence="3" id="KW-1185">Reference proteome</keyword>
<dbReference type="RefSeq" id="WP_090922499.1">
    <property type="nucleotide sequence ID" value="NZ_FMVM01000012.1"/>
</dbReference>
<dbReference type="STRING" id="582692.SAMN05720606_112105"/>
<organism evidence="2 3">
    <name type="scientific">Paenibacillus polysaccharolyticus</name>
    <dbReference type="NCBI Taxonomy" id="582692"/>
    <lineage>
        <taxon>Bacteria</taxon>
        <taxon>Bacillati</taxon>
        <taxon>Bacillota</taxon>
        <taxon>Bacilli</taxon>
        <taxon>Bacillales</taxon>
        <taxon>Paenibacillaceae</taxon>
        <taxon>Paenibacillus</taxon>
    </lineage>
</organism>
<sequence>MEGQYDTIVIGVFAVCLIVWLFLGLRSWLNRPIPVSFTELRLNENIQDSPALTLLEANGYDVIGGKMKVPLAFEADNSVLYSRLFIDYVAERQDARYLVKTSRRRQPLERSGPAIRDRFLPYLLLYPGCEGLLYVDLDDSDIMVIRLMDYQEDVYDGEDLD</sequence>
<dbReference type="Proteomes" id="UP000198538">
    <property type="component" value="Unassembled WGS sequence"/>
</dbReference>
<proteinExistence type="predicted"/>
<reference evidence="3" key="1">
    <citation type="submission" date="2016-10" db="EMBL/GenBank/DDBJ databases">
        <authorList>
            <person name="Varghese N."/>
            <person name="Submissions S."/>
        </authorList>
    </citation>
    <scope>NUCLEOTIDE SEQUENCE [LARGE SCALE GENOMIC DNA]</scope>
    <source>
        <strain evidence="3">BL9</strain>
    </source>
</reference>
<gene>
    <name evidence="2" type="ORF">SAMN05720606_112105</name>
</gene>
<keyword evidence="1" id="KW-0812">Transmembrane</keyword>
<feature type="transmembrane region" description="Helical" evidence="1">
    <location>
        <begin position="7"/>
        <end position="29"/>
    </location>
</feature>
<dbReference type="AlphaFoldDB" id="A0A1G5JWL0"/>
<accession>A0A1G5JWL0</accession>
<protein>
    <submittedName>
        <fullName evidence="2">Uncharacterized protein</fullName>
    </submittedName>
</protein>
<keyword evidence="1" id="KW-0472">Membrane</keyword>
<dbReference type="EMBL" id="FMVM01000012">
    <property type="protein sequence ID" value="SCY92745.1"/>
    <property type="molecule type" value="Genomic_DNA"/>
</dbReference>
<evidence type="ECO:0000313" key="3">
    <source>
        <dbReference type="Proteomes" id="UP000198538"/>
    </source>
</evidence>